<protein>
    <submittedName>
        <fullName evidence="2">Uncharacterized protein</fullName>
    </submittedName>
</protein>
<dbReference type="AlphaFoldDB" id="A0A5L4K7T7"/>
<keyword evidence="1" id="KW-0812">Transmembrane</keyword>
<feature type="transmembrane region" description="Helical" evidence="1">
    <location>
        <begin position="12"/>
        <end position="36"/>
    </location>
</feature>
<evidence type="ECO:0000256" key="1">
    <source>
        <dbReference type="SAM" id="Phobius"/>
    </source>
</evidence>
<comment type="caution">
    <text evidence="2">The sequence shown here is derived from an EMBL/GenBank/DDBJ whole genome shotgun (WGS) entry which is preliminary data.</text>
</comment>
<feature type="non-terminal residue" evidence="2">
    <location>
        <position position="78"/>
    </location>
</feature>
<keyword evidence="1" id="KW-0472">Membrane</keyword>
<reference evidence="2" key="1">
    <citation type="submission" date="2018-05" db="EMBL/GenBank/DDBJ databases">
        <authorList>
            <consortium name="PulseNet: The National Subtyping Network for Foodborne Disease Surveillance"/>
            <person name="Tarr C.L."/>
            <person name="Trees E."/>
            <person name="Katz L.S."/>
            <person name="Carleton-Romer H.A."/>
            <person name="Stroika S."/>
            <person name="Kucerova Z."/>
            <person name="Roache K.F."/>
            <person name="Sabol A.L."/>
            <person name="Besser J."/>
            <person name="Gerner-Smidt P."/>
        </authorList>
    </citation>
    <scope>NUCLEOTIDE SEQUENCE</scope>
    <source>
        <strain evidence="2">2014D-0197</strain>
    </source>
</reference>
<proteinExistence type="predicted"/>
<accession>A0A5L4K7T7</accession>
<feature type="transmembrane region" description="Helical" evidence="1">
    <location>
        <begin position="57"/>
        <end position="74"/>
    </location>
</feature>
<keyword evidence="1" id="KW-1133">Transmembrane helix</keyword>
<name>A0A5L4K7T7_CAMFE</name>
<sequence>MSIKYIRYYCEILFMIYKFKIVVMLITVIYTIIFLNHHLPFFSLKCGIMIKKDIKKFLWIIFLITLAIFVMANIEEMY</sequence>
<evidence type="ECO:0000313" key="2">
    <source>
        <dbReference type="EMBL" id="EAK0452227.1"/>
    </source>
</evidence>
<dbReference type="EMBL" id="AACCXK010000001">
    <property type="protein sequence ID" value="EAK0452227.1"/>
    <property type="molecule type" value="Genomic_DNA"/>
</dbReference>
<gene>
    <name evidence="2" type="ORF">AAH17_00920</name>
</gene>
<organism evidence="2">
    <name type="scientific">Campylobacter fetus</name>
    <dbReference type="NCBI Taxonomy" id="196"/>
    <lineage>
        <taxon>Bacteria</taxon>
        <taxon>Pseudomonadati</taxon>
        <taxon>Campylobacterota</taxon>
        <taxon>Epsilonproteobacteria</taxon>
        <taxon>Campylobacterales</taxon>
        <taxon>Campylobacteraceae</taxon>
        <taxon>Campylobacter</taxon>
    </lineage>
</organism>